<sequence>MDENKTQIPSMGLVNCSTSIVRSRDEKSKPIVYDEIDVSSDWPTESESFSPLLDDSWLDNQPFKLVIMQRERLSQRGEIPWKEQSPAMGIVGRKLWLDGVFNPRVGRVQRVAKEAFRRLKGRWRCLKEITEVKLQDLPLVLGACCVLHNICEMRNEVMDPADAIFEIFDNKIAPENRVTSVVAMQARDQIAYRLLRAAADKQMHLVEPLIAPLE</sequence>
<accession>A0ACB7YDM7</accession>
<evidence type="ECO:0000313" key="2">
    <source>
        <dbReference type="Proteomes" id="UP000828048"/>
    </source>
</evidence>
<keyword evidence="2" id="KW-1185">Reference proteome</keyword>
<evidence type="ECO:0000313" key="1">
    <source>
        <dbReference type="EMBL" id="KAH7851707.1"/>
    </source>
</evidence>
<protein>
    <submittedName>
        <fullName evidence="1">Uncharacterized protein</fullName>
    </submittedName>
</protein>
<reference evidence="1 2" key="1">
    <citation type="journal article" date="2021" name="Hortic Res">
        <title>High-quality reference genome and annotation aids understanding of berry development for evergreen blueberry (Vaccinium darrowii).</title>
        <authorList>
            <person name="Yu J."/>
            <person name="Hulse-Kemp A.M."/>
            <person name="Babiker E."/>
            <person name="Staton M."/>
        </authorList>
    </citation>
    <scope>NUCLEOTIDE SEQUENCE [LARGE SCALE GENOMIC DNA]</scope>
    <source>
        <strain evidence="2">cv. NJ 8807/NJ 8810</strain>
        <tissue evidence="1">Young leaf</tissue>
    </source>
</reference>
<gene>
    <name evidence="1" type="ORF">Vadar_015618</name>
</gene>
<proteinExistence type="predicted"/>
<comment type="caution">
    <text evidence="1">The sequence shown here is derived from an EMBL/GenBank/DDBJ whole genome shotgun (WGS) entry which is preliminary data.</text>
</comment>
<name>A0ACB7YDM7_9ERIC</name>
<dbReference type="Proteomes" id="UP000828048">
    <property type="component" value="Chromosome 8"/>
</dbReference>
<dbReference type="EMBL" id="CM037158">
    <property type="protein sequence ID" value="KAH7851707.1"/>
    <property type="molecule type" value="Genomic_DNA"/>
</dbReference>
<organism evidence="1 2">
    <name type="scientific">Vaccinium darrowii</name>
    <dbReference type="NCBI Taxonomy" id="229202"/>
    <lineage>
        <taxon>Eukaryota</taxon>
        <taxon>Viridiplantae</taxon>
        <taxon>Streptophyta</taxon>
        <taxon>Embryophyta</taxon>
        <taxon>Tracheophyta</taxon>
        <taxon>Spermatophyta</taxon>
        <taxon>Magnoliopsida</taxon>
        <taxon>eudicotyledons</taxon>
        <taxon>Gunneridae</taxon>
        <taxon>Pentapetalae</taxon>
        <taxon>asterids</taxon>
        <taxon>Ericales</taxon>
        <taxon>Ericaceae</taxon>
        <taxon>Vaccinioideae</taxon>
        <taxon>Vaccinieae</taxon>
        <taxon>Vaccinium</taxon>
    </lineage>
</organism>